<reference evidence="4 5" key="1">
    <citation type="submission" date="2020-09" db="EMBL/GenBank/DDBJ databases">
        <title>Paenibacillus sp. strain PR3 16S rRNA gene Genome sequencing and assembly.</title>
        <authorList>
            <person name="Kim J."/>
        </authorList>
    </citation>
    <scope>NUCLEOTIDE SEQUENCE [LARGE SCALE GENOMIC DNA]</scope>
    <source>
        <strain evidence="4 5">PR3</strain>
    </source>
</reference>
<dbReference type="PANTHER" id="PTHR32305:SF15">
    <property type="entry name" value="PROTEIN RHSA-RELATED"/>
    <property type="match status" value="1"/>
</dbReference>
<gene>
    <name evidence="4" type="ORF">H8B09_14775</name>
</gene>
<dbReference type="PANTHER" id="PTHR32305">
    <property type="match status" value="1"/>
</dbReference>
<dbReference type="Pfam" id="PF25023">
    <property type="entry name" value="TEN_YD-shell"/>
    <property type="match status" value="2"/>
</dbReference>
<evidence type="ECO:0000256" key="2">
    <source>
        <dbReference type="SAM" id="MobiDB-lite"/>
    </source>
</evidence>
<evidence type="ECO:0000313" key="5">
    <source>
        <dbReference type="Proteomes" id="UP000609346"/>
    </source>
</evidence>
<evidence type="ECO:0000256" key="1">
    <source>
        <dbReference type="ARBA" id="ARBA00022737"/>
    </source>
</evidence>
<dbReference type="Gene3D" id="2.180.10.10">
    <property type="entry name" value="RHS repeat-associated core"/>
    <property type="match status" value="3"/>
</dbReference>
<comment type="caution">
    <text evidence="4">The sequence shown here is derived from an EMBL/GenBank/DDBJ whole genome shotgun (WGS) entry which is preliminary data.</text>
</comment>
<dbReference type="InterPro" id="IPR022385">
    <property type="entry name" value="Rhs_assc_core"/>
</dbReference>
<dbReference type="InterPro" id="IPR056823">
    <property type="entry name" value="TEN-like_YD-shell"/>
</dbReference>
<name>A0ABR8MXI2_9BACL</name>
<sequence>MSITGKVDADDVERESVQQQQLIQESVVDLNTETEDQQNGSPDLSIIAEYGNFTMEQILQMQQSFTSVMLMASAYYYPELMHLLDENSTQIVLSWNRDIVNSMVDTMREEEKALLLQLAPLVIQYNSDTSLLMDNSGTSEEDKAESDDQEPSTDALEQSGLDMSNQMVAAAASSGSSDIKYSLKDAIFDYKHNIDSDVDPTMRAFHQRDVDVFLPGREGLDISLVRSYDSNSSFAAEPQYGCLPIISYNPCGTTVNTIPGNPVTTDINYIAGGWSLNIPTMKLSGYVDMGEQIRNNYPLPNYPTGILISSIGLNIAFYSFTIEDGTTYRFLSDQRNKSISHPYEDARMGESVYNSANSRWETKLYLNNDQLIYTFGSDGRLLEKANAFGDKVTYTYNEPWNENWSTTIKDSLNQKIVIERNSSTNRIIGIAVYDSSNVLLKHIVYNADFIAIQKNISLNGASYGNNSFRPINYFQLSSVSDVINNRVLKTYTYYDPTETVVDFNFSDYWLMPYDGTKIILDVTDSDGTTKIESSFADEHDRSTYGEALSLLLKEVTDDTGFKTTVQYKTFDRSWRWYNTFKERDQRRGTIRSYIDNYLLKYIGYLPVVNVYYSYTNSDNATKSLQMSVTTDTTNKANEIWLRPKQNITETPYSNYLPKNRLEQAGGYRSGDKVNTAFTYYYGDFTKKTNYAFSATKLGQFQLDSVTNETAALSNGLSLNDGASQYSYAPKQTVSYQYDDGKTKPYLIKTFGEGVAGDTTPAAIKTFLKSGNSRTLPSNLGNYSTLVKQEYDAYGFIIYQVDAAGNVTESQYTGPFRKVSLVKNTSSDGLTVVENNYTYNADGTLKTAKTISKYRNPNNSTQTLQDTTTTDYVSYTASRLPTKIVETSSGAQYSTNASTTEQTLEYDAKLLNVTKQTVKAKLGDGQAQTALSTQYQYDAFNRLIKVTYPDNSKAEYTYDYKDRILTDKFTPTVTTASPRTTSYSYDDANRIVTMVSPDGESTLTRYTPFGEVDVQTRQVTGSASRIVLKNEYDSSGVLLKETKPYNDNNQKTSYVYGKNGELSTLTNPLGQQTKYYYSNAVYAINGSSSTLQSTVKVIEPDGKETWSYSDKLGQLVKNQEQSATKLRLTTNRYTPFGYLTNQTVTANGINQSTSYAYDAIGNLIHVTDSLGQNYDYVNNSAGQVTNVKVDGVTQRNYLFNEIGTLLKKTNAAGLSELYTYKNNGLLNQYTDENGFIHIYAYTDYNEPSQESIKNASGTEVYWRKYTYDPTTRQLTGVTTKDNENLSYHYDQWKRMDKQTVAGKSYILGYDSYDRLTQMTYPDNKAVTYTYDKLSRLQTVSYPDMGTVTYAYETSNNQNKYSISSPNGMTQTRLTDAFDELTSVKVTNGSSSNVWSETFGYDGMGNISSIDRNGTRFDFKYDDLNRIKNETSVGLNLNNTYSYDKKGNILTIGDQNYSYNVLNQISTYTSPTVNKTYTYDARGNTLSIANQNYSYNALDQLSTYASPTATASYTYYGDGLRATKTVNGVKTRYVYLNGHVIEELDTSGNTIGRNIWGNELLYRKDVASNKAGYYTYNGHGDVVEIRDNTGAILNSYDYDIWGNIISKVERMSNPFKYTGEIYDDESGLIYLRARYYNPVDKRFINKDTYEGDITNPLTSNLYTYVTNNPIKYFDPSGHEGIVVSGGDYSVDSHGGYSYNFIEPALKKIMELREANPNETIAWLIADAGWSDEDWANFSEAVSSLNVNIVKLSSADDFINYINNKTGGNSRMNDKITSFTVFSHGLTGMIPLGYNYSSSYNQNLNLTIANIQYINSNAFSDPTSWFYSCNTGTGGSQSFAQAWVNQVGGTTWAYEGKTTYQYMMYPREYFSWKAKVNRALGGKWSTYAEFVDLARMSYGFSSTGSARYPEATGGATLLKFT</sequence>
<feature type="region of interest" description="Disordered" evidence="2">
    <location>
        <begin position="132"/>
        <end position="156"/>
    </location>
</feature>
<proteinExistence type="predicted"/>
<feature type="compositionally biased region" description="Acidic residues" evidence="2">
    <location>
        <begin position="142"/>
        <end position="151"/>
    </location>
</feature>
<dbReference type="Proteomes" id="UP000609346">
    <property type="component" value="Unassembled WGS sequence"/>
</dbReference>
<keyword evidence="5" id="KW-1185">Reference proteome</keyword>
<feature type="domain" description="Teneurin-like YD-shell" evidence="3">
    <location>
        <begin position="1360"/>
        <end position="1668"/>
    </location>
</feature>
<accession>A0ABR8MXI2</accession>
<organism evidence="4 5">
    <name type="scientific">Paenibacillus terricola</name>
    <dbReference type="NCBI Taxonomy" id="2763503"/>
    <lineage>
        <taxon>Bacteria</taxon>
        <taxon>Bacillati</taxon>
        <taxon>Bacillota</taxon>
        <taxon>Bacilli</taxon>
        <taxon>Bacillales</taxon>
        <taxon>Paenibacillaceae</taxon>
        <taxon>Paenibacillus</taxon>
    </lineage>
</organism>
<dbReference type="InterPro" id="IPR050708">
    <property type="entry name" value="T6SS_VgrG/RHS"/>
</dbReference>
<feature type="domain" description="Teneurin-like YD-shell" evidence="3">
    <location>
        <begin position="1178"/>
        <end position="1358"/>
    </location>
</feature>
<dbReference type="NCBIfam" id="TIGR03696">
    <property type="entry name" value="Rhs_assc_core"/>
    <property type="match status" value="1"/>
</dbReference>
<evidence type="ECO:0000259" key="3">
    <source>
        <dbReference type="Pfam" id="PF25023"/>
    </source>
</evidence>
<evidence type="ECO:0000313" key="4">
    <source>
        <dbReference type="EMBL" id="MBD3920026.1"/>
    </source>
</evidence>
<protein>
    <submittedName>
        <fullName evidence="4">RHS repeat protein</fullName>
    </submittedName>
</protein>
<keyword evidence="1" id="KW-0677">Repeat</keyword>
<dbReference type="EMBL" id="JACXZA010000003">
    <property type="protein sequence ID" value="MBD3920026.1"/>
    <property type="molecule type" value="Genomic_DNA"/>
</dbReference>